<name>A0A1V9XT54_9ACAR</name>
<dbReference type="AlphaFoldDB" id="A0A1V9XT54"/>
<dbReference type="EMBL" id="MNPL01004603">
    <property type="protein sequence ID" value="OQR76621.1"/>
    <property type="molecule type" value="Genomic_DNA"/>
</dbReference>
<evidence type="ECO:0000313" key="2">
    <source>
        <dbReference type="Proteomes" id="UP000192247"/>
    </source>
</evidence>
<accession>A0A1V9XT54</accession>
<gene>
    <name evidence="1" type="ORF">BIW11_03041</name>
</gene>
<proteinExistence type="predicted"/>
<comment type="caution">
    <text evidence="1">The sequence shown here is derived from an EMBL/GenBank/DDBJ whole genome shotgun (WGS) entry which is preliminary data.</text>
</comment>
<dbReference type="Proteomes" id="UP000192247">
    <property type="component" value="Unassembled WGS sequence"/>
</dbReference>
<reference evidence="1 2" key="1">
    <citation type="journal article" date="2017" name="Gigascience">
        <title>Draft genome of the honey bee ectoparasitic mite, Tropilaelaps mercedesae, is shaped by the parasitic life history.</title>
        <authorList>
            <person name="Dong X."/>
            <person name="Armstrong S.D."/>
            <person name="Xia D."/>
            <person name="Makepeace B.L."/>
            <person name="Darby A.C."/>
            <person name="Kadowaki T."/>
        </authorList>
    </citation>
    <scope>NUCLEOTIDE SEQUENCE [LARGE SCALE GENOMIC DNA]</scope>
    <source>
        <strain evidence="1">Wuxi-XJTLU</strain>
    </source>
</reference>
<evidence type="ECO:0000313" key="1">
    <source>
        <dbReference type="EMBL" id="OQR76621.1"/>
    </source>
</evidence>
<organism evidence="1 2">
    <name type="scientific">Tropilaelaps mercedesae</name>
    <dbReference type="NCBI Taxonomy" id="418985"/>
    <lineage>
        <taxon>Eukaryota</taxon>
        <taxon>Metazoa</taxon>
        <taxon>Ecdysozoa</taxon>
        <taxon>Arthropoda</taxon>
        <taxon>Chelicerata</taxon>
        <taxon>Arachnida</taxon>
        <taxon>Acari</taxon>
        <taxon>Parasitiformes</taxon>
        <taxon>Mesostigmata</taxon>
        <taxon>Gamasina</taxon>
        <taxon>Dermanyssoidea</taxon>
        <taxon>Laelapidae</taxon>
        <taxon>Tropilaelaps</taxon>
    </lineage>
</organism>
<keyword evidence="2" id="KW-1185">Reference proteome</keyword>
<dbReference type="InParanoid" id="A0A1V9XT54"/>
<protein>
    <submittedName>
        <fullName evidence="1">Uncharacterized protein</fullName>
    </submittedName>
</protein>
<sequence>MSFLNQEDKGELTCEASNSLGVIRKSFQITLKGDPTSTGPYFASSLA</sequence>